<dbReference type="STRING" id="1077675.BCR22_10000"/>
<comment type="caution">
    <text evidence="2">The sequence shown here is derived from an EMBL/GenBank/DDBJ whole genome shotgun (WGS) entry which is preliminary data.</text>
</comment>
<feature type="transmembrane region" description="Helical" evidence="1">
    <location>
        <begin position="68"/>
        <end position="87"/>
    </location>
</feature>
<keyword evidence="3" id="KW-1185">Reference proteome</keyword>
<proteinExistence type="predicted"/>
<keyword evidence="1" id="KW-0812">Transmembrane</keyword>
<keyword evidence="1" id="KW-0472">Membrane</keyword>
<gene>
    <name evidence="2" type="ORF">CI088_00550</name>
</gene>
<sequence length="221" mass="25281">MEILDWLFIGLLSLAILCFVFMLIFSVVTMQTSKKIRRLKVKKPKRKPKLKKWKRACRALMKKRKQQIRWVITFLLIGIIGLSGAFYSRYYQATNLGKKDSDALVQGYFLISGIEEQLNQVQGTDNPKKVQGTLYDLSARLASYGAHSANGRLSEEGQKQLNRLYSNMKELGVNMGSQTVESLSDQETLDGYKADLKKTQDNQKKVLKYFRINEASLKGNK</sequence>
<feature type="transmembrane region" description="Helical" evidence="1">
    <location>
        <begin position="6"/>
        <end position="30"/>
    </location>
</feature>
<evidence type="ECO:0000256" key="1">
    <source>
        <dbReference type="SAM" id="Phobius"/>
    </source>
</evidence>
<evidence type="ECO:0000313" key="2">
    <source>
        <dbReference type="EMBL" id="PZL78290.1"/>
    </source>
</evidence>
<protein>
    <submittedName>
        <fullName evidence="2">Uncharacterized protein</fullName>
    </submittedName>
</protein>
<name>A0A2W3ZLL0_9ENTE</name>
<dbReference type="RefSeq" id="WP_111246826.1">
    <property type="nucleotide sequence ID" value="NZ_PIEU01000001.1"/>
</dbReference>
<dbReference type="EMBL" id="PIEU01000001">
    <property type="protein sequence ID" value="PZL78290.1"/>
    <property type="molecule type" value="Genomic_DNA"/>
</dbReference>
<dbReference type="AlphaFoldDB" id="A0A2W3ZLL0"/>
<dbReference type="Proteomes" id="UP000249828">
    <property type="component" value="Unassembled WGS sequence"/>
</dbReference>
<reference evidence="2 3" key="1">
    <citation type="submission" date="2017-11" db="EMBL/GenBank/DDBJ databases">
        <title>Draft genome sequence of Enterococcus plantarum TRW2 strain isolated from lettuce.</title>
        <authorList>
            <person name="Kim E.B."/>
            <person name="Marco M.L."/>
            <person name="Williams T.R."/>
            <person name="You I.H."/>
        </authorList>
    </citation>
    <scope>NUCLEOTIDE SEQUENCE [LARGE SCALE GENOMIC DNA]</scope>
    <source>
        <strain evidence="2 3">TRW2</strain>
    </source>
</reference>
<accession>A0A2W3ZLL0</accession>
<evidence type="ECO:0000313" key="3">
    <source>
        <dbReference type="Proteomes" id="UP000249828"/>
    </source>
</evidence>
<keyword evidence="1" id="KW-1133">Transmembrane helix</keyword>
<organism evidence="2 3">
    <name type="scientific">Enterococcus plantarum</name>
    <dbReference type="NCBI Taxonomy" id="1077675"/>
    <lineage>
        <taxon>Bacteria</taxon>
        <taxon>Bacillati</taxon>
        <taxon>Bacillota</taxon>
        <taxon>Bacilli</taxon>
        <taxon>Lactobacillales</taxon>
        <taxon>Enterococcaceae</taxon>
        <taxon>Enterococcus</taxon>
    </lineage>
</organism>